<dbReference type="AlphaFoldDB" id="A0A6J5W2C1"/>
<accession>A0A6J5W2C1</accession>
<dbReference type="Proteomes" id="UP000507245">
    <property type="component" value="Unassembled WGS sequence"/>
</dbReference>
<sequence>MHKSLVKTPPLDMWEVQALADGIIKLEEEEFALSKGTAATISAPKHPYEMIQGPRTNFPNGSLRNQARNNSPPAKLTVSLAKLFHENKGK</sequence>
<evidence type="ECO:0000313" key="1">
    <source>
        <dbReference type="EMBL" id="CAB4293955.1"/>
    </source>
</evidence>
<proteinExistence type="predicted"/>
<gene>
    <name evidence="1" type="ORF">ORAREDHAP_LOCUS3415</name>
</gene>
<name>A0A6J5W2C1_PRUAR</name>
<organism evidence="1 2">
    <name type="scientific">Prunus armeniaca</name>
    <name type="common">Apricot</name>
    <name type="synonym">Armeniaca vulgaris</name>
    <dbReference type="NCBI Taxonomy" id="36596"/>
    <lineage>
        <taxon>Eukaryota</taxon>
        <taxon>Viridiplantae</taxon>
        <taxon>Streptophyta</taxon>
        <taxon>Embryophyta</taxon>
        <taxon>Tracheophyta</taxon>
        <taxon>Spermatophyta</taxon>
        <taxon>Magnoliopsida</taxon>
        <taxon>eudicotyledons</taxon>
        <taxon>Gunneridae</taxon>
        <taxon>Pentapetalae</taxon>
        <taxon>rosids</taxon>
        <taxon>fabids</taxon>
        <taxon>Rosales</taxon>
        <taxon>Rosaceae</taxon>
        <taxon>Amygdaloideae</taxon>
        <taxon>Amygdaleae</taxon>
        <taxon>Prunus</taxon>
    </lineage>
</organism>
<reference evidence="2" key="1">
    <citation type="journal article" date="2020" name="Genome Biol.">
        <title>Gamete binning: chromosome-level and haplotype-resolved genome assembly enabled by high-throughput single-cell sequencing of gamete genomes.</title>
        <authorList>
            <person name="Campoy J.A."/>
            <person name="Sun H."/>
            <person name="Goel M."/>
            <person name="Jiao W.-B."/>
            <person name="Folz-Donahue K."/>
            <person name="Wang N."/>
            <person name="Rubio M."/>
            <person name="Liu C."/>
            <person name="Kukat C."/>
            <person name="Ruiz D."/>
            <person name="Huettel B."/>
            <person name="Schneeberger K."/>
        </authorList>
    </citation>
    <scope>NUCLEOTIDE SEQUENCE [LARGE SCALE GENOMIC DNA]</scope>
    <source>
        <strain evidence="2">cv. Rojo Pasion</strain>
    </source>
</reference>
<dbReference type="EMBL" id="CAEKKB010000001">
    <property type="protein sequence ID" value="CAB4293955.1"/>
    <property type="molecule type" value="Genomic_DNA"/>
</dbReference>
<evidence type="ECO:0000313" key="2">
    <source>
        <dbReference type="Proteomes" id="UP000507245"/>
    </source>
</evidence>
<keyword evidence="2" id="KW-1185">Reference proteome</keyword>
<protein>
    <submittedName>
        <fullName evidence="1">Uncharacterized protein</fullName>
    </submittedName>
</protein>